<sequence>MFWDKSSYPPQKKVCWTIPTDLPNLTTTTCKLFRSMSVVLYLHRLCDKIHPIRHIMQGLSKKILQKFLRGGGFL</sequence>
<name>A0A8S5TSD8_9CAUD</name>
<accession>A0A8S5TSD8</accession>
<organism evidence="1">
    <name type="scientific">Siphoviridae sp. ctxdc10</name>
    <dbReference type="NCBI Taxonomy" id="2825740"/>
    <lineage>
        <taxon>Viruses</taxon>
        <taxon>Duplodnaviria</taxon>
        <taxon>Heunggongvirae</taxon>
        <taxon>Uroviricota</taxon>
        <taxon>Caudoviricetes</taxon>
    </lineage>
</organism>
<protein>
    <submittedName>
        <fullName evidence="1">Uncharacterized protein</fullName>
    </submittedName>
</protein>
<reference evidence="1" key="1">
    <citation type="journal article" date="2021" name="Proc. Natl. Acad. Sci. U.S.A.">
        <title>A Catalog of Tens of Thousands of Viruses from Human Metagenomes Reveals Hidden Associations with Chronic Diseases.</title>
        <authorList>
            <person name="Tisza M.J."/>
            <person name="Buck C.B."/>
        </authorList>
    </citation>
    <scope>NUCLEOTIDE SEQUENCE</scope>
    <source>
        <strain evidence="1">Ctxdc10</strain>
    </source>
</reference>
<proteinExistence type="predicted"/>
<dbReference type="EMBL" id="BK015918">
    <property type="protein sequence ID" value="DAF85121.1"/>
    <property type="molecule type" value="Genomic_DNA"/>
</dbReference>
<evidence type="ECO:0000313" key="1">
    <source>
        <dbReference type="EMBL" id="DAF85121.1"/>
    </source>
</evidence>